<name>A0ACC1P928_9APHY</name>
<keyword evidence="2" id="KW-1185">Reference proteome</keyword>
<sequence>MSPATLPTRRIGNVDVTAIGYGHMTYSEKLPDEERFKFLDALYESGCTNWDTANVYGDSEEFIGKWFARTGKRNEIFLATKFGLFPEPGKAVNGEPAYVHESIERSLKRLCTDYVDLYYLHRADPNVPIELTVRAMAELVKCVTVFLRLSVSM</sequence>
<organism evidence="1 2">
    <name type="scientific">Trametes sanguinea</name>
    <dbReference type="NCBI Taxonomy" id="158606"/>
    <lineage>
        <taxon>Eukaryota</taxon>
        <taxon>Fungi</taxon>
        <taxon>Dikarya</taxon>
        <taxon>Basidiomycota</taxon>
        <taxon>Agaricomycotina</taxon>
        <taxon>Agaricomycetes</taxon>
        <taxon>Polyporales</taxon>
        <taxon>Polyporaceae</taxon>
        <taxon>Trametes</taxon>
    </lineage>
</organism>
<evidence type="ECO:0000313" key="2">
    <source>
        <dbReference type="Proteomes" id="UP001144978"/>
    </source>
</evidence>
<gene>
    <name evidence="1" type="ORF">NUW54_g9025</name>
</gene>
<protein>
    <submittedName>
        <fullName evidence="1">Uncharacterized protein</fullName>
    </submittedName>
</protein>
<proteinExistence type="predicted"/>
<accession>A0ACC1P928</accession>
<reference evidence="1" key="1">
    <citation type="submission" date="2022-08" db="EMBL/GenBank/DDBJ databases">
        <title>Genome Sequence of Pycnoporus sanguineus.</title>
        <authorList>
            <person name="Buettner E."/>
        </authorList>
    </citation>
    <scope>NUCLEOTIDE SEQUENCE</scope>
    <source>
        <strain evidence="1">CG-C14</strain>
    </source>
</reference>
<evidence type="ECO:0000313" key="1">
    <source>
        <dbReference type="EMBL" id="KAJ2988715.1"/>
    </source>
</evidence>
<dbReference type="Proteomes" id="UP001144978">
    <property type="component" value="Unassembled WGS sequence"/>
</dbReference>
<comment type="caution">
    <text evidence="1">The sequence shown here is derived from an EMBL/GenBank/DDBJ whole genome shotgun (WGS) entry which is preliminary data.</text>
</comment>
<dbReference type="EMBL" id="JANSHE010002921">
    <property type="protein sequence ID" value="KAJ2988715.1"/>
    <property type="molecule type" value="Genomic_DNA"/>
</dbReference>